<proteinExistence type="predicted"/>
<feature type="domain" description="DUF4347" evidence="5">
    <location>
        <begin position="92"/>
        <end position="259"/>
    </location>
</feature>
<keyword evidence="1" id="KW-0732">Signal</keyword>
<dbReference type="Gene3D" id="2.60.40.2700">
    <property type="match status" value="10"/>
</dbReference>
<feature type="region of interest" description="Disordered" evidence="4">
    <location>
        <begin position="2362"/>
        <end position="2416"/>
    </location>
</feature>
<reference evidence="6 7" key="1">
    <citation type="submission" date="2019-08" db="EMBL/GenBank/DDBJ databases">
        <title>Deep-cultivation of Planctomycetes and their phenomic and genomic characterization uncovers novel biology.</title>
        <authorList>
            <person name="Wiegand S."/>
            <person name="Jogler M."/>
            <person name="Boedeker C."/>
            <person name="Pinto D."/>
            <person name="Vollmers J."/>
            <person name="Rivas-Marin E."/>
            <person name="Kohn T."/>
            <person name="Peeters S.H."/>
            <person name="Heuer A."/>
            <person name="Rast P."/>
            <person name="Oberbeckmann S."/>
            <person name="Bunk B."/>
            <person name="Jeske O."/>
            <person name="Meyerdierks A."/>
            <person name="Storesund J.E."/>
            <person name="Kallscheuer N."/>
            <person name="Luecker S."/>
            <person name="Lage O.M."/>
            <person name="Pohl T."/>
            <person name="Merkel B.J."/>
            <person name="Hornburger P."/>
            <person name="Mueller R.-W."/>
            <person name="Bruemmer F."/>
            <person name="Labrenz M."/>
            <person name="Spormann A.M."/>
            <person name="Op den Camp H."/>
            <person name="Overmann J."/>
            <person name="Amann R."/>
            <person name="Jetten M.S.M."/>
            <person name="Mascher T."/>
            <person name="Medema M.H."/>
            <person name="Devos D.P."/>
            <person name="Kaster A.-K."/>
            <person name="Ovreas L."/>
            <person name="Rohde M."/>
            <person name="Galperin M.Y."/>
            <person name="Jogler C."/>
        </authorList>
    </citation>
    <scope>NUCLEOTIDE SEQUENCE [LARGE SCALE GENOMIC DNA]</scope>
    <source>
        <strain evidence="6 7">UC8</strain>
    </source>
</reference>
<dbReference type="EMBL" id="CP042914">
    <property type="protein sequence ID" value="QEG39077.1"/>
    <property type="molecule type" value="Genomic_DNA"/>
</dbReference>
<name>A0A5B9QIY7_9BACT</name>
<dbReference type="GO" id="GO:0009653">
    <property type="term" value="P:anatomical structure morphogenesis"/>
    <property type="evidence" value="ECO:0007669"/>
    <property type="project" value="TreeGrafter"/>
</dbReference>
<evidence type="ECO:0000313" key="6">
    <source>
        <dbReference type="EMBL" id="QEG39077.1"/>
    </source>
</evidence>
<dbReference type="OrthoDB" id="254354at2"/>
<gene>
    <name evidence="6" type="ORF">UC8_10380</name>
</gene>
<dbReference type="RefSeq" id="WP_148080112.1">
    <property type="nucleotide sequence ID" value="NZ_CP042914.1"/>
</dbReference>
<dbReference type="NCBIfam" id="NF012209">
    <property type="entry name" value="LEPR-8K"/>
    <property type="match status" value="1"/>
</dbReference>
<dbReference type="PANTHER" id="PTHR45739">
    <property type="entry name" value="MATRIX PROTEIN, PUTATIVE-RELATED"/>
    <property type="match status" value="1"/>
</dbReference>
<dbReference type="Pfam" id="PF16184">
    <property type="entry name" value="Cadherin_3"/>
    <property type="match status" value="1"/>
</dbReference>
<dbReference type="PROSITE" id="PS51854">
    <property type="entry name" value="CSPG"/>
    <property type="match status" value="1"/>
</dbReference>
<dbReference type="InterPro" id="IPR051561">
    <property type="entry name" value="FRAS1_ECM"/>
</dbReference>
<dbReference type="KEGG" id="rul:UC8_10380"/>
<keyword evidence="3" id="KW-0325">Glycoprotein</keyword>
<keyword evidence="2" id="KW-0677">Repeat</keyword>
<evidence type="ECO:0000256" key="3">
    <source>
        <dbReference type="ARBA" id="ARBA00023180"/>
    </source>
</evidence>
<sequence length="2581" mass="264966">MVAVQQRCAGWIDRARYLLVEALQTAPANHATCDTAVLEDRVLLSATPIVQAVADGGLERGDLPLTFDPSTTADNATVTPGVRQAVVQRRELVIVDPAVGDYQQLIDGLETQDKHDVEVLLLDGQRDGVLQISEFLAGYEDIDAIHIVSHAENGAVKLGNVWLSESNLAGYAASISGWQTTLAGDADILFYGCELAENQAGREFVQSLSGLTGADVAASIDGTGHVSLGGDWEFEYVVGVLETEQVFAIDVQQHWTHLLATTETHYFLVGNGIPEATLDTALPTSTSMQDYDAGRHAGDGILIQKGGSGSGETDAVKHQVWTTTSGNISIDGQVTLSLWSAVKDFDDSKGATVHAYLIDVQQNGSDPQVLGTATVSRGVWSSSGDWVEDTFDFGPITQSLGNPRRLQVKIVVDGSSGDDMLFAYDDVFHRSHLQVGMTTSNADPSLNPGGGALNYTENDPAAPIAPSLTLSDDDANLQWAVVQITGNHQSGEDGLSFSGPIPGGLSMSYDANTGQMVFRGTSSVANYRAALQGVRYENSSEAPNADARTVTFSVYDGQNLSSATRAVTVVSVNDAPTASATATDSGQEDQNLVYTHAQMLSLIGGADVDNASDDLDINITNVTNATLSQSGSGDATTYTFSLTQPTHANGYAVTFDYEITDVEPLSSVVGSATITIQAVNDAPGLVIGGDKNVNEDTGLHFVALFAASTAGGGLDEAGQSFTYIVNNNNASLFSVAPDIDALGNLTYTLAPDAFGTATVTVAVQDSGGTANGGVNTSASQQFNINVANSNNDDAFVAVNNGLTLNENATSGITATELRADDPDLPDASSLVYSITDAPTQGQLELTTAPTVAVLSFTQDDIDSGKLVYAHFGDEAPLTDSFTFTVSDGIGSPTAPQVFNITINAQNDAPINAVPGTQATTVDTALVFSTGNSNQVSVSDDDAGAADVEVTLNVTNGNVTLDLPVNPATATGPEFSLASNSTGVQREASVASLPDGRFVVVWSGSGPGDSDGIYMRQFNVDGTAVGNQTRMNANGAKAKLQSQPSVAVNDSGRLVVSWTSNDQDAASTDGVFFRAVNWDGSNDTGEIAANTSTAGDQSESVVEIDADGNVIVVWMDDNALDGHNEGIFARRFDAAGTPIDGTEWQVASTWSYKQRTPAIAMNNSGQFVIVWQDSKADGQNEGVFAKRFDSNANPLDAPGTPGEAEFQVNTSWAKDQHLADVAIDNAGNFVVVWAADQQDASEEGIWGQLYDASGNRTGPNEFQVHTTETWDQINPSVAMDANGDFVVAWEHDTTGLGPKDIRFQQFDKTATKIGGEQTANNPTTGDQNAPDVSMDAEGNFVIVWDGQTTAEADDGVVARRYELPPPPLTFSSGDGIADSLVKFRGSVADVNAALEGMLFAPTPSFTGTATINIDVDDLGNTGPGGAKSDNDNITINVTNANASPTGSVTISGLATEDQVLTAGNTLADADGLGAISYQWQRGGVDIGGATGATYTLDDVDVGTMISVVARYTDGGGFNESVSSAAVGPVANVNDSPGGTVTITGTPSEDQILTAANTLTDDDGLGAISYQWQRGGVDIGGATGVTYTLGDADVGAMISVVARYTDGGGFNESVSSAAVGPVANVNDSPGGTVTITGTPSEGQILTAANTLTDDDGLGVISYQWQRGGVDIGGATGATYTLDDADVGTMISVVASYTDGGGFDESVSSAAVGPVANVNDSPGGTVTITGTPSLGNVLTAGNTLTDADGLGAISYQWKRNGVDIGGATGTTYTLVAADVTTMITVVASYTDGQGTPESKVSAAAGPVSGSNTSPTGSVTISGTPAENQTLTAGNTLADADGLGAITYQWRRDGVDIGGATGATYTLDDTDVGTMISVVASYTDGGGTNESESSAAVGAIANVNDTPTGSVTISGIPTEDQTLTAANTLADVDGLGAITYQWRRNGLDIGGATGTTYTLYDADVGTMISVVASYTDGGGTNESRSSVAVGAIANVNDTPTGSVTITGIPTEDQTLTAGNTLADADSLGAITFQWRRDGVDIGGATGATYTLNDADVGTMISVVASYTDGGGTNESRSSVAVGLIANVNDTPTGSVTISGIPTEDQTLTAGNTLADVDGLGAITYQWRRNGLDIGGATGTTYTLDDADVGTMISVVASYTDGGGTNESRSSVAVGAIANVNDTPTGSVTITGIPTEDQTLTAGNTLADADGLGAITFQWRRDGVDIGGATGATYTLNDADVGTMISVVASYTDGGGTNESRSSVAVGAIANVNDVPVGQPRIAGTARAGRTISANTSNIRDADGLGAFSYQWFRNGTAIVGETNATLTLGDDDIGQSITVAVAYVDGHGAAEGPLGSLAITPTELTELPPTRPEATRLSPDTEPPADVSEELAPAENDESTNNSATVPPATSSQPSVTNRATAGVPQGALLVLAQQKSLSALFTSQADAWIGTIGAEAAAEPISEQDVADVRDPVATAYATAMGQIRAAISQPELWHGISSMQNQVGSSVSTFTFAVGATVGATTGMTVGYVVWVIRGGVLLSSVMANLPMWRLMDPMAILNAVDAAEQDDESLESMVEESPPDAR</sequence>
<dbReference type="InterPro" id="IPR025592">
    <property type="entry name" value="DUF4347"/>
</dbReference>
<dbReference type="Pfam" id="PF14252">
    <property type="entry name" value="DUF4347"/>
    <property type="match status" value="1"/>
</dbReference>
<feature type="compositionally biased region" description="Polar residues" evidence="4">
    <location>
        <begin position="1805"/>
        <end position="1814"/>
    </location>
</feature>
<feature type="compositionally biased region" description="Polar residues" evidence="4">
    <location>
        <begin position="2395"/>
        <end position="2416"/>
    </location>
</feature>
<evidence type="ECO:0000256" key="1">
    <source>
        <dbReference type="ARBA" id="ARBA00022729"/>
    </source>
</evidence>
<dbReference type="Proteomes" id="UP000325286">
    <property type="component" value="Chromosome"/>
</dbReference>
<organism evidence="6 7">
    <name type="scientific">Roseimaritima ulvae</name>
    <dbReference type="NCBI Taxonomy" id="980254"/>
    <lineage>
        <taxon>Bacteria</taxon>
        <taxon>Pseudomonadati</taxon>
        <taxon>Planctomycetota</taxon>
        <taxon>Planctomycetia</taxon>
        <taxon>Pirellulales</taxon>
        <taxon>Pirellulaceae</taxon>
        <taxon>Roseimaritima</taxon>
    </lineage>
</organism>
<feature type="region of interest" description="Disordered" evidence="4">
    <location>
        <begin position="1790"/>
        <end position="1814"/>
    </location>
</feature>
<accession>A0A5B9QIY7</accession>
<dbReference type="InterPro" id="IPR053786">
    <property type="entry name" value="LEPRxLL_CS"/>
</dbReference>
<dbReference type="InterPro" id="IPR039005">
    <property type="entry name" value="CSPG_rpt"/>
</dbReference>
<evidence type="ECO:0000259" key="5">
    <source>
        <dbReference type="Pfam" id="PF14252"/>
    </source>
</evidence>
<evidence type="ECO:0000313" key="7">
    <source>
        <dbReference type="Proteomes" id="UP000325286"/>
    </source>
</evidence>
<evidence type="ECO:0000256" key="4">
    <source>
        <dbReference type="SAM" id="MobiDB-lite"/>
    </source>
</evidence>
<dbReference type="PANTHER" id="PTHR45739:SF8">
    <property type="entry name" value="FRAS1-RELATED EXTRACELLULAR MATRIX PROTEIN 1"/>
    <property type="match status" value="1"/>
</dbReference>
<protein>
    <recommendedName>
        <fullName evidence="5">DUF4347 domain-containing protein</fullName>
    </recommendedName>
</protein>
<keyword evidence="7" id="KW-1185">Reference proteome</keyword>
<evidence type="ECO:0000256" key="2">
    <source>
        <dbReference type="ARBA" id="ARBA00022737"/>
    </source>
</evidence>